<dbReference type="InterPro" id="IPR037518">
    <property type="entry name" value="MPN"/>
</dbReference>
<reference evidence="3 4" key="1">
    <citation type="submission" date="2024-03" db="EMBL/GenBank/DDBJ databases">
        <title>Adaptation during the transition from Ophiocordyceps entomopathogen to insect associate is accompanied by gene loss and intensified selection.</title>
        <authorList>
            <person name="Ward C.M."/>
            <person name="Onetto C.A."/>
            <person name="Borneman A.R."/>
        </authorList>
    </citation>
    <scope>NUCLEOTIDE SEQUENCE [LARGE SCALE GENOMIC DNA]</scope>
    <source>
        <strain evidence="3">AWRI1</strain>
        <tissue evidence="3">Single Adult Female</tissue>
    </source>
</reference>
<dbReference type="GO" id="GO:0072546">
    <property type="term" value="C:EMC complex"/>
    <property type="evidence" value="ECO:0007669"/>
    <property type="project" value="InterPro"/>
</dbReference>
<evidence type="ECO:0000313" key="4">
    <source>
        <dbReference type="Proteomes" id="UP001367676"/>
    </source>
</evidence>
<sequence length="201" mass="22541">MQEVNFSSHAYCKMMLHAAKYPQCAVNGVLLASNDQNDGRSQSVAYVDAIPLFHLCLNVSPMAEIALSQIESWASADGLTIAGYYSANENLYDTSIDKPANKIADKINEKFRSSNLVVIDNRLVTLSHSDPAIKTFHNIDGKWRLLDKSKVQIDDSVLVKTSELMLQKAYYDLVDFDNHLDNISLDWKNVNLNDQIDDVDV</sequence>
<dbReference type="InterPro" id="IPR005366">
    <property type="entry name" value="EMC8/9"/>
</dbReference>
<organism evidence="3 4">
    <name type="scientific">Parthenolecanium corni</name>
    <dbReference type="NCBI Taxonomy" id="536013"/>
    <lineage>
        <taxon>Eukaryota</taxon>
        <taxon>Metazoa</taxon>
        <taxon>Ecdysozoa</taxon>
        <taxon>Arthropoda</taxon>
        <taxon>Hexapoda</taxon>
        <taxon>Insecta</taxon>
        <taxon>Pterygota</taxon>
        <taxon>Neoptera</taxon>
        <taxon>Paraneoptera</taxon>
        <taxon>Hemiptera</taxon>
        <taxon>Sternorrhyncha</taxon>
        <taxon>Coccoidea</taxon>
        <taxon>Coccidae</taxon>
        <taxon>Parthenolecanium</taxon>
    </lineage>
</organism>
<gene>
    <name evidence="3" type="ORF">V9T40_014631</name>
</gene>
<feature type="domain" description="MPN" evidence="2">
    <location>
        <begin position="4"/>
        <end position="142"/>
    </location>
</feature>
<name>A0AAN9XYG3_9HEMI</name>
<dbReference type="PANTHER" id="PTHR12941:SF10">
    <property type="entry name" value="ER MEMBRANE PROTEIN COMPLEX SUBUNIT 8_9 HOMOLOG"/>
    <property type="match status" value="1"/>
</dbReference>
<dbReference type="EMBL" id="JBBCAQ010000038">
    <property type="protein sequence ID" value="KAK7572159.1"/>
    <property type="molecule type" value="Genomic_DNA"/>
</dbReference>
<evidence type="ECO:0000313" key="3">
    <source>
        <dbReference type="EMBL" id="KAK7572159.1"/>
    </source>
</evidence>
<dbReference type="Pfam" id="PF03665">
    <property type="entry name" value="UPF0172"/>
    <property type="match status" value="1"/>
</dbReference>
<accession>A0AAN9XYG3</accession>
<proteinExistence type="inferred from homology"/>
<evidence type="ECO:0000256" key="1">
    <source>
        <dbReference type="ARBA" id="ARBA00007461"/>
    </source>
</evidence>
<dbReference type="AlphaFoldDB" id="A0AAN9XYG3"/>
<dbReference type="PROSITE" id="PS50249">
    <property type="entry name" value="MPN"/>
    <property type="match status" value="1"/>
</dbReference>
<protein>
    <recommendedName>
        <fullName evidence="2">MPN domain-containing protein</fullName>
    </recommendedName>
</protein>
<comment type="similarity">
    <text evidence="1">Belongs to the EMC8/EMC9 family.</text>
</comment>
<dbReference type="CDD" id="cd08060">
    <property type="entry name" value="MPN_UPF0172"/>
    <property type="match status" value="1"/>
</dbReference>
<evidence type="ECO:0000259" key="2">
    <source>
        <dbReference type="PROSITE" id="PS50249"/>
    </source>
</evidence>
<dbReference type="PANTHER" id="PTHR12941">
    <property type="entry name" value="ER MEMBRANE PROTEIN COMPLEX"/>
    <property type="match status" value="1"/>
</dbReference>
<comment type="caution">
    <text evidence="3">The sequence shown here is derived from an EMBL/GenBank/DDBJ whole genome shotgun (WGS) entry which is preliminary data.</text>
</comment>
<keyword evidence="4" id="KW-1185">Reference proteome</keyword>
<dbReference type="Proteomes" id="UP001367676">
    <property type="component" value="Unassembled WGS sequence"/>
</dbReference>